<comment type="catalytic activity">
    <reaction evidence="20">
        <text>urate(in) + ATP + H2O = urate(out) + ADP + phosphate + H(+)</text>
        <dbReference type="Rhea" id="RHEA:16461"/>
        <dbReference type="ChEBI" id="CHEBI:15377"/>
        <dbReference type="ChEBI" id="CHEBI:15378"/>
        <dbReference type="ChEBI" id="CHEBI:17775"/>
        <dbReference type="ChEBI" id="CHEBI:30616"/>
        <dbReference type="ChEBI" id="CHEBI:43474"/>
        <dbReference type="ChEBI" id="CHEBI:456216"/>
    </reaction>
    <physiologicalReaction direction="left-to-right" evidence="20">
        <dbReference type="Rhea" id="RHEA:16462"/>
    </physiologicalReaction>
</comment>
<comment type="catalytic activity">
    <reaction evidence="25">
        <text>leukotriene B4(in) + ATP + H2O = leukotriene B4(out) + ADP + phosphate + H(+)</text>
        <dbReference type="Rhea" id="RHEA:66424"/>
        <dbReference type="ChEBI" id="CHEBI:15377"/>
        <dbReference type="ChEBI" id="CHEBI:15378"/>
        <dbReference type="ChEBI" id="CHEBI:30616"/>
        <dbReference type="ChEBI" id="CHEBI:43474"/>
        <dbReference type="ChEBI" id="CHEBI:57461"/>
        <dbReference type="ChEBI" id="CHEBI:456216"/>
    </reaction>
</comment>
<comment type="catalytic activity">
    <reaction evidence="22">
        <text>glycoursodeoxycholate(in) + glutathione(in) + ATP + H2O = glycoursodeoxycholate(out) + glutathione(out) + ADP + phosphate + H(+)</text>
        <dbReference type="Rhea" id="RHEA:66416"/>
        <dbReference type="ChEBI" id="CHEBI:15377"/>
        <dbReference type="ChEBI" id="CHEBI:15378"/>
        <dbReference type="ChEBI" id="CHEBI:30616"/>
        <dbReference type="ChEBI" id="CHEBI:43474"/>
        <dbReference type="ChEBI" id="CHEBI:57925"/>
        <dbReference type="ChEBI" id="CHEBI:132030"/>
        <dbReference type="ChEBI" id="CHEBI:456216"/>
    </reaction>
    <physiologicalReaction direction="left-to-right" evidence="22">
        <dbReference type="Rhea" id="RHEA:66417"/>
    </physiologicalReaction>
</comment>
<name>A0A6B0RWN9_9CETA</name>
<evidence type="ECO:0000256" key="12">
    <source>
        <dbReference type="ARBA" id="ARBA00023055"/>
    </source>
</evidence>
<keyword evidence="10" id="KW-1278">Translocase</keyword>
<feature type="region of interest" description="Disordered" evidence="36">
    <location>
        <begin position="946"/>
        <end position="986"/>
    </location>
</feature>
<evidence type="ECO:0000256" key="33">
    <source>
        <dbReference type="ARBA" id="ARBA00052963"/>
    </source>
</evidence>
<evidence type="ECO:0000256" key="24">
    <source>
        <dbReference type="ARBA" id="ARBA00051057"/>
    </source>
</evidence>
<keyword evidence="13 37" id="KW-0472">Membrane</keyword>
<evidence type="ECO:0000256" key="28">
    <source>
        <dbReference type="ARBA" id="ARBA00051604"/>
    </source>
</evidence>
<dbReference type="PANTHER" id="PTHR24223">
    <property type="entry name" value="ATP-BINDING CASSETTE SUB-FAMILY C"/>
    <property type="match status" value="1"/>
</dbReference>
<dbReference type="InterPro" id="IPR050173">
    <property type="entry name" value="ABC_transporter_C-like"/>
</dbReference>
<sequence>MRPVSPEEKPNPLQDANICSRLFCAQTTHGLPVVPRQCCDQPQHRHSWQHRWCQSREGIKVVQPMFWGKMVSYIENYDPNDSAALHEAYSYAAGLSACVLLWAVLHHLRFYHMQRVGMRLRVAVCHMIYRKSLCLSSSAMGKTTTGQIVNLLSNDVNRFDQCCCIGSHGGIMPSCRSDRSALDGNRNVVSCCDGGSHHSSAFAKLLRDVVFIAPESETATLQGLSFTVRPGELLAVVGPVGAGRDFQNLKERDLTVAGDGGTPLSEGQKALSASPEPCIRMQTSTSWTIRSAQWTQKSAGTCSNRCTQAGSCGRNSPPVSIKGHTGAGSCGGSAPGWINPLFKIGHKRRLEEDDMYSVLPEDRSQHIGEELQGYWDQEVKRAEKDAREPSLMKAIIKCYWKSYLPFAIFKLFEETFRVLLPRYFEDLLTHFQKFDPSDSGVLFKTYGYTAVLNLCLFIWSILVHFCFYYVQRIGMRLRVAMCHMIYCKTLRLSNSAIGKTTTGQIVNMMSNDVNRFDRVMIRLHILWIGPLNAITAIILLWMEIGISSLAGMALLIIFMLLQSFSGKLFSSLRSKSAAFTDTRLRTMNEVITGIRTIKMYAWEKLFAELITRLRRKEISKILRRSYLDGMNLIFFDTASKLILFITFTTYVLLGNTITVNQVFLAITLYQVVQFTGILLFPTAIENIAETVASVRRIKNFLLLDELPQCDHQLPLDGKTVVNMQDFTAFWDKELRTPTLQGLSFTVRPGELLAVVGPVGAGKSSLLSAVLAELPPSQGQVSVHGRIVYVSQQPWVFSGTVRSNILFGKKYEEERYEKVIKACALEKDLQFLENGDLTVVGDRGTTLSRGQKARVSLARALYQNADIYLLDDPLSAVDAEVSRHLFKQCICQGLHEKITILVTHQWQYLKDASQILVLEKGEMVQKGTYAELLKSGIDFASLLKKENEEAEPSPVPESPTMRTQTSSESSVQSQQSSTPLLKDAAAEDQDTENIQHTLSEARRLEGKVGFKTYKNYFRAGAHWSVIIFLILVNIAAQVAYILQDWWLLNWANEQDTLNITAHEKGNITEMIDLDWYLGIFSGLTASSLLFGVTRSLLALYILVNSSQTLHNKMLKSILRVPVLFFDRNPAGKILNRFSKDIGYMDDVLPSSFQKFFQTFLQVIGVVVVVVVVIPWIAIPVIPLGVIFFFLRRYFLETSRDVKRLECSTQSPVFSHLASSLQGLWTIRAYKAEQRFQELFDSHQDLHSEAWFLLLTITRWFSLRLDIIYLIFICLVDFGSLLLSQILNVGQLGLILSYALNVMVVFPWCIRLSVEVENMMISVERVIEYTELEQEAPWELEFRPPPDWPNNGMIALSDVNFKYSSDGPLVLKDLTTDIKPGEKVGIVGRTGAGKSSFIAALFRLSEPEGRVWIDKILITKIGLHDLRKKMSIIPQLFKKMSFFFLYAQVQLKEIIEELPDKMDTELVESGSNLSVGQKQLVCLARNILRKNQILIIDEATAHVDPSTDELIQKKIREKFAQCTVLTIAHRLSTIIDSDRIMVLDSGRLEEYDEPYVLLQNRDGLFYKMVQQLGKAKAAALTETAKQGGKMHSIIELAEELAV</sequence>
<feature type="domain" description="ABC transmembrane type-1" evidence="39">
    <location>
        <begin position="407"/>
        <end position="668"/>
    </location>
</feature>
<evidence type="ECO:0000256" key="8">
    <source>
        <dbReference type="ARBA" id="ARBA00022741"/>
    </source>
</evidence>
<dbReference type="InterPro" id="IPR017871">
    <property type="entry name" value="ABC_transporter-like_CS"/>
</dbReference>
<evidence type="ECO:0000256" key="31">
    <source>
        <dbReference type="ARBA" id="ARBA00052534"/>
    </source>
</evidence>
<dbReference type="EC" id="7.6.2.3" evidence="14"/>
<comment type="subcellular location">
    <subcellularLocation>
        <location evidence="2">Apical cell membrane</location>
        <topology evidence="2">Multi-pass membrane protein</topology>
    </subcellularLocation>
    <subcellularLocation>
        <location evidence="3">Basolateral cell membrane</location>
        <topology evidence="3">Multi-pass membrane protein</topology>
    </subcellularLocation>
</comment>
<dbReference type="FunFam" id="3.40.50.300:FF:000163">
    <property type="entry name" value="Multidrug resistance-associated protein member 4"/>
    <property type="match status" value="1"/>
</dbReference>
<comment type="catalytic activity">
    <reaction evidence="16">
        <text>dehydroepiandrosterone 3-sulfate(in) + ATP + H2O = dehydroepiandrosterone 3-sulfate(out) + ADP + phosphate + H(+)</text>
        <dbReference type="Rhea" id="RHEA:61364"/>
        <dbReference type="ChEBI" id="CHEBI:15377"/>
        <dbReference type="ChEBI" id="CHEBI:15378"/>
        <dbReference type="ChEBI" id="CHEBI:30616"/>
        <dbReference type="ChEBI" id="CHEBI:43474"/>
        <dbReference type="ChEBI" id="CHEBI:57905"/>
        <dbReference type="ChEBI" id="CHEBI:456216"/>
    </reaction>
    <physiologicalReaction direction="left-to-right" evidence="16">
        <dbReference type="Rhea" id="RHEA:61365"/>
    </physiologicalReaction>
</comment>
<evidence type="ECO:0000256" key="17">
    <source>
        <dbReference type="ARBA" id="ARBA00047523"/>
    </source>
</evidence>
<feature type="domain" description="ABC transmembrane type-1" evidence="39">
    <location>
        <begin position="1024"/>
        <end position="1316"/>
    </location>
</feature>
<evidence type="ECO:0000256" key="27">
    <source>
        <dbReference type="ARBA" id="ARBA00051304"/>
    </source>
</evidence>
<evidence type="ECO:0000256" key="9">
    <source>
        <dbReference type="ARBA" id="ARBA00022840"/>
    </source>
</evidence>
<evidence type="ECO:0000256" key="25">
    <source>
        <dbReference type="ARBA" id="ARBA00051151"/>
    </source>
</evidence>
<comment type="catalytic activity">
    <reaction evidence="27">
        <text>taurochenodeoxycholate(in) + glutathione(in) + ATP + H2O = taurochenodeoxycholate(out) + glutathione(out) + ADP + phosphate + H(+)</text>
        <dbReference type="Rhea" id="RHEA:66412"/>
        <dbReference type="ChEBI" id="CHEBI:9407"/>
        <dbReference type="ChEBI" id="CHEBI:15377"/>
        <dbReference type="ChEBI" id="CHEBI:15378"/>
        <dbReference type="ChEBI" id="CHEBI:30616"/>
        <dbReference type="ChEBI" id="CHEBI:43474"/>
        <dbReference type="ChEBI" id="CHEBI:57925"/>
        <dbReference type="ChEBI" id="CHEBI:456216"/>
    </reaction>
    <physiologicalReaction direction="left-to-right" evidence="27">
        <dbReference type="Rhea" id="RHEA:66413"/>
    </physiologicalReaction>
</comment>
<feature type="transmembrane region" description="Helical" evidence="37">
    <location>
        <begin position="1161"/>
        <end position="1189"/>
    </location>
</feature>
<proteinExistence type="predicted"/>
<feature type="transmembrane region" description="Helical" evidence="37">
    <location>
        <begin position="1290"/>
        <end position="1308"/>
    </location>
</feature>
<dbReference type="InterPro" id="IPR036640">
    <property type="entry name" value="ABC1_TM_sf"/>
</dbReference>
<keyword evidence="5" id="KW-0813">Transport</keyword>
<dbReference type="Pfam" id="PF00005">
    <property type="entry name" value="ABC_tran"/>
    <property type="match status" value="2"/>
</dbReference>
<dbReference type="FunFam" id="1.20.1560.10:FF:000027">
    <property type="entry name" value="ATP-binding cassette subfamily C member 4"/>
    <property type="match status" value="1"/>
</dbReference>
<dbReference type="InterPro" id="IPR011527">
    <property type="entry name" value="ABC1_TM_dom"/>
</dbReference>
<organism evidence="40 41">
    <name type="scientific">Bos mutus</name>
    <name type="common">wild yak</name>
    <dbReference type="NCBI Taxonomy" id="72004"/>
    <lineage>
        <taxon>Eukaryota</taxon>
        <taxon>Metazoa</taxon>
        <taxon>Chordata</taxon>
        <taxon>Craniata</taxon>
        <taxon>Vertebrata</taxon>
        <taxon>Euteleostomi</taxon>
        <taxon>Mammalia</taxon>
        <taxon>Eutheria</taxon>
        <taxon>Laurasiatheria</taxon>
        <taxon>Artiodactyla</taxon>
        <taxon>Ruminantia</taxon>
        <taxon>Pecora</taxon>
        <taxon>Bovidae</taxon>
        <taxon>Bovinae</taxon>
        <taxon>Bos</taxon>
    </lineage>
</organism>
<dbReference type="GO" id="GO:0015431">
    <property type="term" value="F:ABC-type glutathione S-conjugate transporter activity"/>
    <property type="evidence" value="ECO:0007669"/>
    <property type="project" value="UniProtKB-EC"/>
</dbReference>
<dbReference type="Gene3D" id="1.20.1560.10">
    <property type="entry name" value="ABC transporter type 1, transmembrane domain"/>
    <property type="match status" value="3"/>
</dbReference>
<dbReference type="CDD" id="cd03250">
    <property type="entry name" value="ABCC_MRP_domain1"/>
    <property type="match status" value="1"/>
</dbReference>
<dbReference type="InterPro" id="IPR027417">
    <property type="entry name" value="P-loop_NTPase"/>
</dbReference>
<comment type="catalytic activity">
    <reaction evidence="31">
        <text>glycocholate(in) + glutathione(in) + ATP + H2O = glycocholate(out) + glutathione(out) + ADP + phosphate + H(+)</text>
        <dbReference type="Rhea" id="RHEA:66400"/>
        <dbReference type="ChEBI" id="CHEBI:15377"/>
        <dbReference type="ChEBI" id="CHEBI:15378"/>
        <dbReference type="ChEBI" id="CHEBI:29746"/>
        <dbReference type="ChEBI" id="CHEBI:30616"/>
        <dbReference type="ChEBI" id="CHEBI:43474"/>
        <dbReference type="ChEBI" id="CHEBI:57925"/>
        <dbReference type="ChEBI" id="CHEBI:456216"/>
    </reaction>
    <physiologicalReaction direction="left-to-right" evidence="31">
        <dbReference type="Rhea" id="RHEA:66401"/>
    </physiologicalReaction>
</comment>
<dbReference type="InterPro" id="IPR003593">
    <property type="entry name" value="AAA+_ATPase"/>
</dbReference>
<reference evidence="40" key="1">
    <citation type="submission" date="2019-10" db="EMBL/GenBank/DDBJ databases">
        <title>The sequence and de novo assembly of the wild yak genome.</title>
        <authorList>
            <person name="Liu Y."/>
        </authorList>
    </citation>
    <scope>NUCLEOTIDE SEQUENCE [LARGE SCALE GENOMIC DNA]</scope>
    <source>
        <strain evidence="40">WY2019</strain>
    </source>
</reference>
<comment type="catalytic activity">
    <reaction evidence="15">
        <text>ATP + H2O + xenobioticSide 1 = ADP + phosphate + xenobioticSide 2.</text>
        <dbReference type="EC" id="7.6.2.2"/>
    </reaction>
</comment>
<accession>A0A6B0RWN9</accession>
<protein>
    <recommendedName>
        <fullName evidence="35">Multidrug resistance-associated protein 4</fullName>
        <ecNumber evidence="4">7.6.2.2</ecNumber>
        <ecNumber evidence="14">7.6.2.3</ecNumber>
    </recommendedName>
</protein>
<feature type="compositionally biased region" description="Low complexity" evidence="36">
    <location>
        <begin position="962"/>
        <end position="977"/>
    </location>
</feature>
<keyword evidence="8" id="KW-0547">Nucleotide-binding</keyword>
<comment type="catalytic activity">
    <reaction evidence="26">
        <text>prostaglandin E2(in) + ATP + H2O = prostaglandin E2(out) + ADP + phosphate + H(+)</text>
        <dbReference type="Rhea" id="RHEA:66388"/>
        <dbReference type="ChEBI" id="CHEBI:15377"/>
        <dbReference type="ChEBI" id="CHEBI:15378"/>
        <dbReference type="ChEBI" id="CHEBI:30616"/>
        <dbReference type="ChEBI" id="CHEBI:43474"/>
        <dbReference type="ChEBI" id="CHEBI:456216"/>
        <dbReference type="ChEBI" id="CHEBI:606564"/>
    </reaction>
    <physiologicalReaction direction="left-to-right" evidence="26">
        <dbReference type="Rhea" id="RHEA:66389"/>
    </physiologicalReaction>
</comment>
<comment type="cofactor">
    <cofactor evidence="1">
        <name>Mg(2+)</name>
        <dbReference type="ChEBI" id="CHEBI:18420"/>
    </cofactor>
</comment>
<evidence type="ECO:0000256" key="5">
    <source>
        <dbReference type="ARBA" id="ARBA00022448"/>
    </source>
</evidence>
<comment type="catalytic activity">
    <reaction evidence="21">
        <text>tauroursodeoxycholate(in) + glutathione(in) + ATP + H2O = tauroursodeoxycholate(out) + glutathione(out) + ADP + phosphate + H(+)</text>
        <dbReference type="Rhea" id="RHEA:66420"/>
        <dbReference type="ChEBI" id="CHEBI:15377"/>
        <dbReference type="ChEBI" id="CHEBI:15378"/>
        <dbReference type="ChEBI" id="CHEBI:30616"/>
        <dbReference type="ChEBI" id="CHEBI:43474"/>
        <dbReference type="ChEBI" id="CHEBI:57925"/>
        <dbReference type="ChEBI" id="CHEBI:132028"/>
        <dbReference type="ChEBI" id="CHEBI:456216"/>
    </reaction>
    <physiologicalReaction direction="left-to-right" evidence="21">
        <dbReference type="Rhea" id="RHEA:66421"/>
    </physiologicalReaction>
</comment>
<evidence type="ECO:0000256" key="4">
    <source>
        <dbReference type="ARBA" id="ARBA00012191"/>
    </source>
</evidence>
<comment type="catalytic activity">
    <reaction evidence="28">
        <text>3',5'-cyclic AMP(in) + ATP + H2O = 3',5'-cyclic AMP(out) + ADP + phosphate + H(+)</text>
        <dbReference type="Rhea" id="RHEA:66184"/>
        <dbReference type="ChEBI" id="CHEBI:15377"/>
        <dbReference type="ChEBI" id="CHEBI:15378"/>
        <dbReference type="ChEBI" id="CHEBI:30616"/>
        <dbReference type="ChEBI" id="CHEBI:43474"/>
        <dbReference type="ChEBI" id="CHEBI:58165"/>
        <dbReference type="ChEBI" id="CHEBI:456216"/>
    </reaction>
    <physiologicalReaction direction="left-to-right" evidence="28">
        <dbReference type="Rhea" id="RHEA:66185"/>
    </physiologicalReaction>
</comment>
<evidence type="ECO:0000256" key="26">
    <source>
        <dbReference type="ARBA" id="ARBA00051287"/>
    </source>
</evidence>
<keyword evidence="41" id="KW-1185">Reference proteome</keyword>
<comment type="catalytic activity">
    <reaction evidence="19">
        <text>an S-substituted glutathione(in) + ATP + H2O = an S-substituted glutathione(out) + ADP + phosphate + H(+)</text>
        <dbReference type="Rhea" id="RHEA:19121"/>
        <dbReference type="ChEBI" id="CHEBI:15377"/>
        <dbReference type="ChEBI" id="CHEBI:15378"/>
        <dbReference type="ChEBI" id="CHEBI:30616"/>
        <dbReference type="ChEBI" id="CHEBI:43474"/>
        <dbReference type="ChEBI" id="CHEBI:90779"/>
        <dbReference type="ChEBI" id="CHEBI:456216"/>
        <dbReference type="EC" id="7.6.2.3"/>
    </reaction>
    <physiologicalReaction direction="left-to-right" evidence="19">
        <dbReference type="Rhea" id="RHEA:19122"/>
    </physiologicalReaction>
</comment>
<evidence type="ECO:0000256" key="30">
    <source>
        <dbReference type="ARBA" id="ARBA00051844"/>
    </source>
</evidence>
<dbReference type="SUPFAM" id="SSF52540">
    <property type="entry name" value="P-loop containing nucleoside triphosphate hydrolases"/>
    <property type="match status" value="2"/>
</dbReference>
<evidence type="ECO:0000256" key="23">
    <source>
        <dbReference type="ARBA" id="ARBA00050718"/>
    </source>
</evidence>
<dbReference type="GO" id="GO:0016324">
    <property type="term" value="C:apical plasma membrane"/>
    <property type="evidence" value="ECO:0007669"/>
    <property type="project" value="UniProtKB-SubCell"/>
</dbReference>
<dbReference type="GO" id="GO:0006869">
    <property type="term" value="P:lipid transport"/>
    <property type="evidence" value="ECO:0007669"/>
    <property type="project" value="UniProtKB-KW"/>
</dbReference>
<evidence type="ECO:0000256" key="20">
    <source>
        <dbReference type="ARBA" id="ARBA00048665"/>
    </source>
</evidence>
<evidence type="ECO:0000256" key="2">
    <source>
        <dbReference type="ARBA" id="ARBA00004424"/>
    </source>
</evidence>
<feature type="transmembrane region" description="Helical" evidence="37">
    <location>
        <begin position="446"/>
        <end position="470"/>
    </location>
</feature>
<evidence type="ECO:0000256" key="22">
    <source>
        <dbReference type="ARBA" id="ARBA00050626"/>
    </source>
</evidence>
<comment type="subunit">
    <text evidence="34">Interacts (via PDZ-binding motif) with SNX27 (via PDZ domain); this interaction accelerates MRP4 internalization.</text>
</comment>
<comment type="catalytic activity">
    <reaction evidence="17">
        <text>leukotriene C4(in) + ATP + H2O = leukotriene C4(out) + ADP + phosphate + H(+)</text>
        <dbReference type="Rhea" id="RHEA:38963"/>
        <dbReference type="ChEBI" id="CHEBI:15377"/>
        <dbReference type="ChEBI" id="CHEBI:15378"/>
        <dbReference type="ChEBI" id="CHEBI:30616"/>
        <dbReference type="ChEBI" id="CHEBI:43474"/>
        <dbReference type="ChEBI" id="CHEBI:57973"/>
        <dbReference type="ChEBI" id="CHEBI:456216"/>
    </reaction>
    <physiologicalReaction direction="left-to-right" evidence="17">
        <dbReference type="Rhea" id="RHEA:38964"/>
    </physiologicalReaction>
</comment>
<dbReference type="FunFam" id="1.20.1560.10:FF:000014">
    <property type="entry name" value="Multidrug resistance-associated protein member 4"/>
    <property type="match status" value="1"/>
</dbReference>
<feature type="domain" description="ABC transmembrane type-1" evidence="39">
    <location>
        <begin position="61"/>
        <end position="161"/>
    </location>
</feature>
<dbReference type="PROSITE" id="PS50929">
    <property type="entry name" value="ABC_TM1F"/>
    <property type="match status" value="3"/>
</dbReference>
<evidence type="ECO:0000256" key="3">
    <source>
        <dbReference type="ARBA" id="ARBA00004554"/>
    </source>
</evidence>
<comment type="catalytic activity">
    <reaction evidence="33">
        <text>3',5'-cyclic GMP(in) + ATP + H2O = 3',5'-cyclic GMP(out) + ADP + phosphate + H(+)</text>
        <dbReference type="Rhea" id="RHEA:66188"/>
        <dbReference type="ChEBI" id="CHEBI:15377"/>
        <dbReference type="ChEBI" id="CHEBI:15378"/>
        <dbReference type="ChEBI" id="CHEBI:30616"/>
        <dbReference type="ChEBI" id="CHEBI:43474"/>
        <dbReference type="ChEBI" id="CHEBI:57746"/>
        <dbReference type="ChEBI" id="CHEBI:456216"/>
    </reaction>
    <physiologicalReaction direction="left-to-right" evidence="33">
        <dbReference type="Rhea" id="RHEA:66189"/>
    </physiologicalReaction>
</comment>
<evidence type="ECO:0000256" key="19">
    <source>
        <dbReference type="ARBA" id="ARBA00048007"/>
    </source>
</evidence>
<evidence type="ECO:0000256" key="18">
    <source>
        <dbReference type="ARBA" id="ARBA00047576"/>
    </source>
</evidence>
<dbReference type="EC" id="7.6.2.2" evidence="4"/>
<evidence type="ECO:0000259" key="38">
    <source>
        <dbReference type="PROSITE" id="PS50893"/>
    </source>
</evidence>
<dbReference type="PANTHER" id="PTHR24223:SF357">
    <property type="entry name" value="ATP-BINDING CASSETTE SUB-FAMILY C MEMBER 4"/>
    <property type="match status" value="1"/>
</dbReference>
<evidence type="ECO:0000256" key="36">
    <source>
        <dbReference type="SAM" id="MobiDB-lite"/>
    </source>
</evidence>
<evidence type="ECO:0000256" key="15">
    <source>
        <dbReference type="ARBA" id="ARBA00034018"/>
    </source>
</evidence>
<dbReference type="GO" id="GO:0016323">
    <property type="term" value="C:basolateral plasma membrane"/>
    <property type="evidence" value="ECO:0007669"/>
    <property type="project" value="UniProtKB-SubCell"/>
</dbReference>
<keyword evidence="9" id="KW-0067">ATP-binding</keyword>
<evidence type="ECO:0000256" key="11">
    <source>
        <dbReference type="ARBA" id="ARBA00022989"/>
    </source>
</evidence>
<dbReference type="CDD" id="cd03244">
    <property type="entry name" value="ABCC_MRP_domain2"/>
    <property type="match status" value="1"/>
</dbReference>
<comment type="catalytic activity">
    <reaction evidence="29">
        <text>glycochenodeoxycholate(in) + glutathione(in) + ATP + H2O = glycochenodeoxycholate(out) + glutathione(out) + ADP + phosphate + H(+)</text>
        <dbReference type="Rhea" id="RHEA:66408"/>
        <dbReference type="ChEBI" id="CHEBI:15377"/>
        <dbReference type="ChEBI" id="CHEBI:15378"/>
        <dbReference type="ChEBI" id="CHEBI:30616"/>
        <dbReference type="ChEBI" id="CHEBI:36252"/>
        <dbReference type="ChEBI" id="CHEBI:43474"/>
        <dbReference type="ChEBI" id="CHEBI:57925"/>
        <dbReference type="ChEBI" id="CHEBI:456216"/>
    </reaction>
    <physiologicalReaction direction="left-to-right" evidence="29">
        <dbReference type="Rhea" id="RHEA:66409"/>
    </physiologicalReaction>
</comment>
<feature type="transmembrane region" description="Helical" evidence="37">
    <location>
        <begin position="1020"/>
        <end position="1041"/>
    </location>
</feature>
<evidence type="ECO:0000256" key="32">
    <source>
        <dbReference type="ARBA" id="ARBA00052647"/>
    </source>
</evidence>
<dbReference type="PROSITE" id="PS50893">
    <property type="entry name" value="ABC_TRANSPORTER_2"/>
    <property type="match status" value="2"/>
</dbReference>
<evidence type="ECO:0000256" key="1">
    <source>
        <dbReference type="ARBA" id="ARBA00001946"/>
    </source>
</evidence>
<keyword evidence="12" id="KW-0445">Lipid transport</keyword>
<keyword evidence="6" id="KW-1003">Cell membrane</keyword>
<evidence type="ECO:0000313" key="40">
    <source>
        <dbReference type="EMBL" id="MXQ93982.1"/>
    </source>
</evidence>
<feature type="transmembrane region" description="Helical" evidence="37">
    <location>
        <begin position="1265"/>
        <end position="1284"/>
    </location>
</feature>
<keyword evidence="11 37" id="KW-1133">Transmembrane helix</keyword>
<feature type="transmembrane region" description="Helical" evidence="37">
    <location>
        <begin position="1074"/>
        <end position="1102"/>
    </location>
</feature>
<dbReference type="GO" id="GO:0016887">
    <property type="term" value="F:ATP hydrolysis activity"/>
    <property type="evidence" value="ECO:0007669"/>
    <property type="project" value="InterPro"/>
</dbReference>
<gene>
    <name evidence="40" type="ORF">E5288_WYG013464</name>
</gene>
<evidence type="ECO:0000256" key="7">
    <source>
        <dbReference type="ARBA" id="ARBA00022692"/>
    </source>
</evidence>
<comment type="catalytic activity">
    <reaction evidence="24">
        <text>cholate(in) + glutathione(in) + ATP + H2O = cholate(out) + glutathione(out) + ADP + phosphate + H(+)</text>
        <dbReference type="Rhea" id="RHEA:66396"/>
        <dbReference type="ChEBI" id="CHEBI:15377"/>
        <dbReference type="ChEBI" id="CHEBI:15378"/>
        <dbReference type="ChEBI" id="CHEBI:29747"/>
        <dbReference type="ChEBI" id="CHEBI:30616"/>
        <dbReference type="ChEBI" id="CHEBI:43474"/>
        <dbReference type="ChEBI" id="CHEBI:57925"/>
        <dbReference type="ChEBI" id="CHEBI:456216"/>
    </reaction>
    <physiologicalReaction direction="left-to-right" evidence="24">
        <dbReference type="Rhea" id="RHEA:66397"/>
    </physiologicalReaction>
</comment>
<evidence type="ECO:0000256" key="34">
    <source>
        <dbReference type="ARBA" id="ARBA00062847"/>
    </source>
</evidence>
<evidence type="ECO:0000259" key="39">
    <source>
        <dbReference type="PROSITE" id="PS50929"/>
    </source>
</evidence>
<comment type="catalytic activity">
    <reaction evidence="32">
        <text>glycodeoxycholate(in) + glutathione(in) + ATP + H2O = glycodeoxycholate(out) + glutathione(out) + ADP + phosphate + H(+)</text>
        <dbReference type="Rhea" id="RHEA:66380"/>
        <dbReference type="ChEBI" id="CHEBI:15377"/>
        <dbReference type="ChEBI" id="CHEBI:15378"/>
        <dbReference type="ChEBI" id="CHEBI:30616"/>
        <dbReference type="ChEBI" id="CHEBI:43474"/>
        <dbReference type="ChEBI" id="CHEBI:57925"/>
        <dbReference type="ChEBI" id="CHEBI:82982"/>
        <dbReference type="ChEBI" id="CHEBI:456216"/>
    </reaction>
    <physiologicalReaction direction="left-to-right" evidence="32">
        <dbReference type="Rhea" id="RHEA:66381"/>
    </physiologicalReaction>
</comment>
<dbReference type="PROSITE" id="PS00211">
    <property type="entry name" value="ABC_TRANSPORTER_1"/>
    <property type="match status" value="1"/>
</dbReference>
<evidence type="ECO:0000256" key="37">
    <source>
        <dbReference type="SAM" id="Phobius"/>
    </source>
</evidence>
<evidence type="ECO:0000256" key="13">
    <source>
        <dbReference type="ARBA" id="ARBA00023136"/>
    </source>
</evidence>
<dbReference type="Gene3D" id="3.40.50.300">
    <property type="entry name" value="P-loop containing nucleotide triphosphate hydrolases"/>
    <property type="match status" value="2"/>
</dbReference>
<evidence type="ECO:0000256" key="10">
    <source>
        <dbReference type="ARBA" id="ARBA00022967"/>
    </source>
</evidence>
<dbReference type="Proteomes" id="UP000322234">
    <property type="component" value="Unassembled WGS sequence"/>
</dbReference>
<feature type="transmembrane region" description="Helical" evidence="37">
    <location>
        <begin position="632"/>
        <end position="653"/>
    </location>
</feature>
<comment type="catalytic activity">
    <reaction evidence="23">
        <text>prostaglandin E1(in) + ATP + H2O = prostaglandin E1(out) + ADP + phosphate + H(+)</text>
        <dbReference type="Rhea" id="RHEA:66392"/>
        <dbReference type="ChEBI" id="CHEBI:15377"/>
        <dbReference type="ChEBI" id="CHEBI:15378"/>
        <dbReference type="ChEBI" id="CHEBI:30616"/>
        <dbReference type="ChEBI" id="CHEBI:43474"/>
        <dbReference type="ChEBI" id="CHEBI:57397"/>
        <dbReference type="ChEBI" id="CHEBI:456216"/>
    </reaction>
    <physiologicalReaction direction="left-to-right" evidence="23">
        <dbReference type="Rhea" id="RHEA:66393"/>
    </physiologicalReaction>
</comment>
<comment type="caution">
    <text evidence="40">The sequence shown here is derived from an EMBL/GenBank/DDBJ whole genome shotgun (WGS) entry which is preliminary data.</text>
</comment>
<dbReference type="GO" id="GO:0005524">
    <property type="term" value="F:ATP binding"/>
    <property type="evidence" value="ECO:0007669"/>
    <property type="project" value="UniProtKB-KW"/>
</dbReference>
<evidence type="ECO:0000256" key="29">
    <source>
        <dbReference type="ARBA" id="ARBA00051624"/>
    </source>
</evidence>
<dbReference type="EMBL" id="VBQZ03000104">
    <property type="protein sequence ID" value="MXQ93982.1"/>
    <property type="molecule type" value="Genomic_DNA"/>
</dbReference>
<evidence type="ECO:0000256" key="35">
    <source>
        <dbReference type="ARBA" id="ARBA00082792"/>
    </source>
</evidence>
<evidence type="ECO:0000256" key="6">
    <source>
        <dbReference type="ARBA" id="ARBA00022475"/>
    </source>
</evidence>
<feature type="transmembrane region" description="Helical" evidence="37">
    <location>
        <begin position="525"/>
        <end position="542"/>
    </location>
</feature>
<comment type="catalytic activity">
    <reaction evidence="30">
        <text>taurocholate(in) + glutathione(in) + ATP + H2O = taurocholate(out) + glutathione(out) + ADP + phosphate + H(+)</text>
        <dbReference type="Rhea" id="RHEA:66404"/>
        <dbReference type="ChEBI" id="CHEBI:15377"/>
        <dbReference type="ChEBI" id="CHEBI:15378"/>
        <dbReference type="ChEBI" id="CHEBI:30616"/>
        <dbReference type="ChEBI" id="CHEBI:36257"/>
        <dbReference type="ChEBI" id="CHEBI:43474"/>
        <dbReference type="ChEBI" id="CHEBI:57925"/>
        <dbReference type="ChEBI" id="CHEBI:456216"/>
    </reaction>
    <physiologicalReaction direction="left-to-right" evidence="30">
        <dbReference type="Rhea" id="RHEA:66405"/>
    </physiologicalReaction>
</comment>
<dbReference type="InterPro" id="IPR003439">
    <property type="entry name" value="ABC_transporter-like_ATP-bd"/>
</dbReference>
<feature type="domain" description="ABC transporter" evidence="38">
    <location>
        <begin position="721"/>
        <end position="944"/>
    </location>
</feature>
<evidence type="ECO:0000313" key="41">
    <source>
        <dbReference type="Proteomes" id="UP000322234"/>
    </source>
</evidence>
<dbReference type="Pfam" id="PF00664">
    <property type="entry name" value="ABC_membrane"/>
    <property type="match status" value="3"/>
</dbReference>
<dbReference type="FunFam" id="3.40.50.300:FF:000482">
    <property type="entry name" value="Multidrug resistance-associated protein member 4"/>
    <property type="match status" value="1"/>
</dbReference>
<dbReference type="SUPFAM" id="SSF90123">
    <property type="entry name" value="ABC transporter transmembrane region"/>
    <property type="match status" value="3"/>
</dbReference>
<feature type="transmembrane region" description="Helical" evidence="37">
    <location>
        <begin position="659"/>
        <end position="680"/>
    </location>
</feature>
<feature type="domain" description="ABC transporter" evidence="38">
    <location>
        <begin position="1352"/>
        <end position="1568"/>
    </location>
</feature>
<comment type="catalytic activity">
    <reaction evidence="18">
        <text>17beta-estradiol 17-O-(beta-D-glucuronate)(in) + ATP + H2O = 17beta-estradiol 17-O-(beta-D-glucuronate)(out) + ADP + phosphate + H(+)</text>
        <dbReference type="Rhea" id="RHEA:60128"/>
        <dbReference type="ChEBI" id="CHEBI:15377"/>
        <dbReference type="ChEBI" id="CHEBI:15378"/>
        <dbReference type="ChEBI" id="CHEBI:30616"/>
        <dbReference type="ChEBI" id="CHEBI:43474"/>
        <dbReference type="ChEBI" id="CHEBI:82961"/>
        <dbReference type="ChEBI" id="CHEBI:456216"/>
    </reaction>
    <physiologicalReaction direction="left-to-right" evidence="18">
        <dbReference type="Rhea" id="RHEA:60129"/>
    </physiologicalReaction>
</comment>
<evidence type="ECO:0000256" key="14">
    <source>
        <dbReference type="ARBA" id="ARBA00024220"/>
    </source>
</evidence>
<feature type="transmembrane region" description="Helical" evidence="37">
    <location>
        <begin position="548"/>
        <end position="569"/>
    </location>
</feature>
<evidence type="ECO:0000256" key="21">
    <source>
        <dbReference type="ARBA" id="ARBA00050117"/>
    </source>
</evidence>
<keyword evidence="7 37" id="KW-0812">Transmembrane</keyword>
<dbReference type="GO" id="GO:0008559">
    <property type="term" value="F:ABC-type xenobiotic transporter activity"/>
    <property type="evidence" value="ECO:0007669"/>
    <property type="project" value="UniProtKB-EC"/>
</dbReference>
<dbReference type="SMART" id="SM00382">
    <property type="entry name" value="AAA"/>
    <property type="match status" value="2"/>
</dbReference>
<evidence type="ECO:0000256" key="16">
    <source>
        <dbReference type="ARBA" id="ARBA00047279"/>
    </source>
</evidence>